<accession>I3EDH7</accession>
<proteinExistence type="inferred from homology"/>
<evidence type="ECO:0000256" key="3">
    <source>
        <dbReference type="ARBA" id="ARBA00022679"/>
    </source>
</evidence>
<dbReference type="FunCoup" id="I3EDH7">
    <property type="interactions" value="161"/>
</dbReference>
<dbReference type="EC" id="2.4.1.83" evidence="4"/>
<dbReference type="EMBL" id="GL870884">
    <property type="protein sequence ID" value="EIJ87274.1"/>
    <property type="molecule type" value="Genomic_DNA"/>
</dbReference>
<dbReference type="InterPro" id="IPR039528">
    <property type="entry name" value="DPM1-like"/>
</dbReference>
<dbReference type="Pfam" id="PF00535">
    <property type="entry name" value="Glycos_transf_2"/>
    <property type="match status" value="1"/>
</dbReference>
<dbReference type="UniPathway" id="UPA00378"/>
<comment type="function">
    <text evidence="4">Transfers mannose from GDP-mannose to dolichol monophosphate to form dolichol phosphate mannose (Dol-P-Man) which is the mannosyl donor in pathways leading to N-glycosylation, glycosyl phosphatidylinositol membrane anchoring, and O-mannosylation of proteins.</text>
</comment>
<dbReference type="InParanoid" id="I3EDH7"/>
<dbReference type="GO" id="GO:0004582">
    <property type="term" value="F:dolichyl-phosphate beta-D-mannosyltransferase activity"/>
    <property type="evidence" value="ECO:0007669"/>
    <property type="project" value="UniProtKB-UniRule"/>
</dbReference>
<dbReference type="PANTHER" id="PTHR43398">
    <property type="entry name" value="DOLICHOL-PHOSPHATE MANNOSYLTRANSFERASE SUBUNIT 1"/>
    <property type="match status" value="1"/>
</dbReference>
<evidence type="ECO:0000313" key="6">
    <source>
        <dbReference type="EMBL" id="EIJ87274.1"/>
    </source>
</evidence>
<comment type="subunit">
    <text evidence="4">Component of the dolichol-phosphate mannose (DPM) synthase complex.</text>
</comment>
<sequence length="241" mass="27097">MKLSIIIPTHNEKDNAPLLMFLISEVLKDVEYEIIIVDDGSTDGTSDACNEVLNKLGINGKVLTRKEKLGLGNAYKRGLEHTTGDYIVILDSDLSHDPREIPNLIKKMKNTKAGIVIGSRYTGEGGMSNWPFSRKLTSQGANILAYIFTGKKNTDMTNSYRIYKKDIIHYAIQSVKASGFAYQMEILYHCPQKIEEIPTCFYERLTGYSKLSGNEYAQFLLWGGTLLASRAMSYVKDLIYV</sequence>
<comment type="pathway">
    <text evidence="4">Protein modification; protein glycosylation.</text>
</comment>
<dbReference type="GO" id="GO:0006488">
    <property type="term" value="P:dolichol-linked oligosaccharide biosynthetic process"/>
    <property type="evidence" value="ECO:0007669"/>
    <property type="project" value="TreeGrafter"/>
</dbReference>
<dbReference type="CDD" id="cd06442">
    <property type="entry name" value="DPM1_like"/>
    <property type="match status" value="1"/>
</dbReference>
<dbReference type="GO" id="GO:0035269">
    <property type="term" value="P:protein O-linked glycosylation via mannose"/>
    <property type="evidence" value="ECO:0007669"/>
    <property type="project" value="TreeGrafter"/>
</dbReference>
<dbReference type="AlphaFoldDB" id="I3EDH7"/>
<reference evidence="6" key="1">
    <citation type="submission" date="2011-01" db="EMBL/GenBank/DDBJ databases">
        <title>The Genome Sequence of Nematocida parisii strain ERTm3.</title>
        <authorList>
            <consortium name="The Broad Institute Genome Sequencing Platform"/>
            <consortium name="The Broad Institute Genome Sequencing Center for Infectious Disease"/>
            <person name="Cuomo C."/>
            <person name="Troemel E."/>
            <person name="Young S.K."/>
            <person name="Zeng Q."/>
            <person name="Gargeya S."/>
            <person name="Fitzgerald M."/>
            <person name="Haas B."/>
            <person name="Abouelleil A."/>
            <person name="Alvarado L."/>
            <person name="Arachchi H.M."/>
            <person name="Berlin A."/>
            <person name="Chapman S.B."/>
            <person name="Gearin G."/>
            <person name="Goldberg J."/>
            <person name="Griggs A."/>
            <person name="Gujja S."/>
            <person name="Hansen M."/>
            <person name="Heiman D."/>
            <person name="Howarth C."/>
            <person name="Larimer J."/>
            <person name="Lui A."/>
            <person name="MacDonald P.J.P."/>
            <person name="McCowen C."/>
            <person name="Montmayeur A."/>
            <person name="Murphy C."/>
            <person name="Neiman D."/>
            <person name="Pearson M."/>
            <person name="Priest M."/>
            <person name="Roberts A."/>
            <person name="Saif S."/>
            <person name="Shea T."/>
            <person name="Sisk P."/>
            <person name="Stolte C."/>
            <person name="Sykes S."/>
            <person name="Wortman J."/>
            <person name="Nusbaum C."/>
            <person name="Birren B."/>
        </authorList>
    </citation>
    <scope>NUCLEOTIDE SEQUENCE</scope>
    <source>
        <strain evidence="6">ERTm3</strain>
    </source>
</reference>
<dbReference type="InterPro" id="IPR001173">
    <property type="entry name" value="Glyco_trans_2-like"/>
</dbReference>
<keyword evidence="7" id="KW-1185">Reference proteome</keyword>
<dbReference type="InterPro" id="IPR029044">
    <property type="entry name" value="Nucleotide-diphossugar_trans"/>
</dbReference>
<keyword evidence="2 4" id="KW-0328">Glycosyltransferase</keyword>
<evidence type="ECO:0000256" key="4">
    <source>
        <dbReference type="RuleBase" id="RU365083"/>
    </source>
</evidence>
<dbReference type="PANTHER" id="PTHR43398:SF1">
    <property type="entry name" value="DOLICHOL-PHOSPHATE MANNOSYLTRANSFERASE SUBUNIT 1"/>
    <property type="match status" value="1"/>
</dbReference>
<evidence type="ECO:0000313" key="7">
    <source>
        <dbReference type="Proteomes" id="UP000002872"/>
    </source>
</evidence>
<feature type="domain" description="Glycosyltransferase 2-like" evidence="5">
    <location>
        <begin position="4"/>
        <end position="168"/>
    </location>
</feature>
<dbReference type="GO" id="GO:0005789">
    <property type="term" value="C:endoplasmic reticulum membrane"/>
    <property type="evidence" value="ECO:0007669"/>
    <property type="project" value="TreeGrafter"/>
</dbReference>
<dbReference type="OMA" id="KCFRREV"/>
<dbReference type="HOGENOM" id="CLU_033536_13_3_1"/>
<name>I3EDH7_NEMP3</name>
<protein>
    <recommendedName>
        <fullName evidence="4">Dolichol-phosphate mannosyltransferase subunit 1</fullName>
        <ecNumber evidence="4">2.4.1.83</ecNumber>
    </recommendedName>
</protein>
<comment type="subcellular location">
    <subcellularLocation>
        <location evidence="4">Endoplasmic reticulum</location>
    </subcellularLocation>
</comment>
<gene>
    <name evidence="6" type="ORF">NEQG_02609</name>
</gene>
<dbReference type="VEuPathDB" id="MicrosporidiaDB:NEQG_02609"/>
<dbReference type="SUPFAM" id="SSF53448">
    <property type="entry name" value="Nucleotide-diphospho-sugar transferases"/>
    <property type="match status" value="1"/>
</dbReference>
<comment type="similarity">
    <text evidence="1 4">Belongs to the glycosyltransferase 2 family.</text>
</comment>
<dbReference type="FunFam" id="3.90.550.10:FF:000122">
    <property type="entry name" value="Dolichol-phosphate mannosyltransferase subunit 1"/>
    <property type="match status" value="1"/>
</dbReference>
<keyword evidence="3 4" id="KW-0808">Transferase</keyword>
<dbReference type="OrthoDB" id="2603at2759"/>
<dbReference type="GO" id="GO:0006506">
    <property type="term" value="P:GPI anchor biosynthetic process"/>
    <property type="evidence" value="ECO:0007669"/>
    <property type="project" value="TreeGrafter"/>
</dbReference>
<evidence type="ECO:0000256" key="1">
    <source>
        <dbReference type="ARBA" id="ARBA00006739"/>
    </source>
</evidence>
<dbReference type="Proteomes" id="UP000002872">
    <property type="component" value="Unassembled WGS sequence"/>
</dbReference>
<evidence type="ECO:0000259" key="5">
    <source>
        <dbReference type="Pfam" id="PF00535"/>
    </source>
</evidence>
<comment type="catalytic activity">
    <reaction evidence="4">
        <text>a di-trans,poly-cis-dolichyl phosphate + GDP-alpha-D-mannose = a di-trans,poly-cis-dolichyl beta-D-mannosyl phosphate + GDP</text>
        <dbReference type="Rhea" id="RHEA:21184"/>
        <dbReference type="Rhea" id="RHEA-COMP:19498"/>
        <dbReference type="Rhea" id="RHEA-COMP:19501"/>
        <dbReference type="ChEBI" id="CHEBI:57527"/>
        <dbReference type="ChEBI" id="CHEBI:57683"/>
        <dbReference type="ChEBI" id="CHEBI:58189"/>
        <dbReference type="ChEBI" id="CHEBI:58211"/>
    </reaction>
</comment>
<keyword evidence="4" id="KW-0256">Endoplasmic reticulum</keyword>
<dbReference type="Gene3D" id="3.90.550.10">
    <property type="entry name" value="Spore Coat Polysaccharide Biosynthesis Protein SpsA, Chain A"/>
    <property type="match status" value="1"/>
</dbReference>
<evidence type="ECO:0000256" key="2">
    <source>
        <dbReference type="ARBA" id="ARBA00022676"/>
    </source>
</evidence>
<organism evidence="6 7">
    <name type="scientific">Nematocida parisii (strain ERTm3)</name>
    <name type="common">Nematode killer fungus</name>
    <dbReference type="NCBI Taxonomy" id="935791"/>
    <lineage>
        <taxon>Eukaryota</taxon>
        <taxon>Fungi</taxon>
        <taxon>Fungi incertae sedis</taxon>
        <taxon>Microsporidia</taxon>
        <taxon>Nematocida</taxon>
    </lineage>
</organism>
<dbReference type="STRING" id="935791.I3EDH7"/>